<keyword evidence="4" id="KW-1185">Reference proteome</keyword>
<keyword evidence="2" id="KW-1133">Transmembrane helix</keyword>
<evidence type="ECO:0000313" key="3">
    <source>
        <dbReference type="EMBL" id="TNH31184.1"/>
    </source>
</evidence>
<dbReference type="RefSeq" id="WP_139582734.1">
    <property type="nucleotide sequence ID" value="NZ_VDFY01000083.1"/>
</dbReference>
<evidence type="ECO:0000256" key="1">
    <source>
        <dbReference type="SAM" id="MobiDB-lite"/>
    </source>
</evidence>
<feature type="region of interest" description="Disordered" evidence="1">
    <location>
        <begin position="66"/>
        <end position="89"/>
    </location>
</feature>
<evidence type="ECO:0000313" key="4">
    <source>
        <dbReference type="Proteomes" id="UP000306145"/>
    </source>
</evidence>
<accession>A0A5C4QYY0</accession>
<dbReference type="EMBL" id="VDFY01000083">
    <property type="protein sequence ID" value="TNH31184.1"/>
    <property type="molecule type" value="Genomic_DNA"/>
</dbReference>
<keyword evidence="2" id="KW-0812">Transmembrane</keyword>
<keyword evidence="2" id="KW-0472">Membrane</keyword>
<comment type="caution">
    <text evidence="3">The sequence shown here is derived from an EMBL/GenBank/DDBJ whole genome shotgun (WGS) entry which is preliminary data.</text>
</comment>
<sequence length="89" mass="8652">MSLIGIGVAAIGAGVAILTDGAILLGVAMIGAGLAAIGGGVAVLTVVGGLSERWRVWWIRATTADGKDPAGAASVRSGRDDSGRASPPQ</sequence>
<dbReference type="Proteomes" id="UP000306145">
    <property type="component" value="Unassembled WGS sequence"/>
</dbReference>
<protein>
    <submittedName>
        <fullName evidence="3">Uncharacterized protein</fullName>
    </submittedName>
</protein>
<reference evidence="3 4" key="1">
    <citation type="submission" date="2019-06" db="EMBL/GenBank/DDBJ databases">
        <title>Micromonospora ordensis sp. nov., isolated from deep marine sediment.</title>
        <authorList>
            <person name="Veyisoglu A."/>
            <person name="Carro L."/>
            <person name="Klenk H.-P."/>
            <person name="Sahin N."/>
        </authorList>
    </citation>
    <scope>NUCLEOTIDE SEQUENCE [LARGE SCALE GENOMIC DNA]</scope>
    <source>
        <strain evidence="3 4">S2509</strain>
    </source>
</reference>
<dbReference type="AlphaFoldDB" id="A0A5C4QYY0"/>
<feature type="transmembrane region" description="Helical" evidence="2">
    <location>
        <begin position="26"/>
        <end position="50"/>
    </location>
</feature>
<organism evidence="3 4">
    <name type="scientific">Micromonospora orduensis</name>
    <dbReference type="NCBI Taxonomy" id="1420891"/>
    <lineage>
        <taxon>Bacteria</taxon>
        <taxon>Bacillati</taxon>
        <taxon>Actinomycetota</taxon>
        <taxon>Actinomycetes</taxon>
        <taxon>Micromonosporales</taxon>
        <taxon>Micromonosporaceae</taxon>
        <taxon>Micromonospora</taxon>
    </lineage>
</organism>
<gene>
    <name evidence="3" type="ORF">FHG89_03545</name>
</gene>
<name>A0A5C4QYY0_9ACTN</name>
<proteinExistence type="predicted"/>
<evidence type="ECO:0000256" key="2">
    <source>
        <dbReference type="SAM" id="Phobius"/>
    </source>
</evidence>